<keyword evidence="12 16" id="KW-1133">Transmembrane helix</keyword>
<keyword evidence="10" id="KW-0547">Nucleotide-binding</keyword>
<dbReference type="AlphaFoldDB" id="A0A059BIM6"/>
<keyword evidence="8 17" id="KW-0732">Signal</keyword>
<protein>
    <recommendedName>
        <fullName evidence="4">non-specific serine/threonine protein kinase</fullName>
        <ecNumber evidence="4">2.7.11.1</ecNumber>
    </recommendedName>
</protein>
<dbReference type="PROSITE" id="PS00108">
    <property type="entry name" value="PROTEIN_KINASE_ST"/>
    <property type="match status" value="1"/>
</dbReference>
<keyword evidence="11" id="KW-0067">ATP-binding</keyword>
<sequence length="603" mass="67673">MSCSLSLCTLFILFSLVCYPVIPLVSSLSFNIDSFDTNLNTILYEGTARSKSGSVELTNSYIQPGYQVGRIQYSKPINIWDSGTGRQADFFTRFSFTISTNNATEYGDGMALFLAPVGFPIPPNSAGEFLGLFNASTFEDPRNQIVTVEFDTYVNPQYDPPVQHIGINKNSLSSLVYAGWNAGSHSGNATDVMVTYNSTTKNLSVFWSFDDEPVSLDNKSSLLSCQIDLAKVLPESAAIGFSASVGRVSERHILNSWEFTSNLDVIHPPSTDTSKKGVKSKMYRLITFITVPVACLLLVIAAGSCLFMIKMRKKFYKGFLSSLDRLVAVKRIFAESKHSEKVFTNEVKIISHMIHRNLVQFIGWCQEEGEFFLVYEYMPNGSLYNHLFGTRKSLPWDVRYKIASGLALALNYLHEELEQCVLHRDIKAPNILLDTNFNTKLGDFGLAKLVDPRFRTPMTDVVGTYGYLAPEYLSEGKVTKESDMFSFGVVALEIACGRRTYQEGEFHVPLHKWVWQLYLAGNMLEAADESLISSFERKEMECLMMVGLWCAHPDPKRRPKAGQVIKMLQLEVPVPEFPRGTCENSVPVQQDRSWLLKPSSETC</sequence>
<dbReference type="Gramene" id="KCW65530">
    <property type="protein sequence ID" value="KCW65530"/>
    <property type="gene ID" value="EUGRSUZ_G02930"/>
</dbReference>
<dbReference type="InterPro" id="IPR013320">
    <property type="entry name" value="ConA-like_dom_sf"/>
</dbReference>
<accession>A0A059BIM6</accession>
<evidence type="ECO:0000256" key="4">
    <source>
        <dbReference type="ARBA" id="ARBA00012513"/>
    </source>
</evidence>
<dbReference type="SUPFAM" id="SSF49899">
    <property type="entry name" value="Concanavalin A-like lectins/glucanases"/>
    <property type="match status" value="1"/>
</dbReference>
<dbReference type="Gene3D" id="1.10.510.10">
    <property type="entry name" value="Transferase(Phosphotransferase) domain 1"/>
    <property type="match status" value="1"/>
</dbReference>
<comment type="similarity">
    <text evidence="3">In the C-terminal section; belongs to the protein kinase superfamily. Ser/Thr protein kinase family.</text>
</comment>
<keyword evidence="7 16" id="KW-0812">Transmembrane</keyword>
<dbReference type="Gene3D" id="3.30.200.20">
    <property type="entry name" value="Phosphorylase Kinase, domain 1"/>
    <property type="match status" value="1"/>
</dbReference>
<evidence type="ECO:0000256" key="12">
    <source>
        <dbReference type="ARBA" id="ARBA00022989"/>
    </source>
</evidence>
<evidence type="ECO:0000256" key="13">
    <source>
        <dbReference type="ARBA" id="ARBA00023136"/>
    </source>
</evidence>
<evidence type="ECO:0000256" key="10">
    <source>
        <dbReference type="ARBA" id="ARBA00022741"/>
    </source>
</evidence>
<dbReference type="GO" id="GO:0005886">
    <property type="term" value="C:plasma membrane"/>
    <property type="evidence" value="ECO:0000318"/>
    <property type="project" value="GO_Central"/>
</dbReference>
<gene>
    <name evidence="19" type="ORF">EUGRSUZ_G02930</name>
</gene>
<evidence type="ECO:0000256" key="6">
    <source>
        <dbReference type="ARBA" id="ARBA00022527"/>
    </source>
</evidence>
<evidence type="ECO:0000256" key="15">
    <source>
        <dbReference type="ARBA" id="ARBA00023180"/>
    </source>
</evidence>
<feature type="chain" id="PRO_5042871422" description="non-specific serine/threonine protein kinase" evidence="17">
    <location>
        <begin position="28"/>
        <end position="603"/>
    </location>
</feature>
<evidence type="ECO:0000256" key="5">
    <source>
        <dbReference type="ARBA" id="ARBA00022475"/>
    </source>
</evidence>
<feature type="signal peptide" evidence="17">
    <location>
        <begin position="1"/>
        <end position="27"/>
    </location>
</feature>
<evidence type="ECO:0000313" key="19">
    <source>
        <dbReference type="EMBL" id="KCW65530.1"/>
    </source>
</evidence>
<comment type="similarity">
    <text evidence="2">In the N-terminal section; belongs to the leguminous lectin family.</text>
</comment>
<keyword evidence="5" id="KW-1003">Cell membrane</keyword>
<dbReference type="InterPro" id="IPR050528">
    <property type="entry name" value="L-type_Lectin-RKs"/>
</dbReference>
<dbReference type="GO" id="GO:0030246">
    <property type="term" value="F:carbohydrate binding"/>
    <property type="evidence" value="ECO:0007669"/>
    <property type="project" value="UniProtKB-KW"/>
</dbReference>
<dbReference type="InterPro" id="IPR008271">
    <property type="entry name" value="Ser/Thr_kinase_AS"/>
</dbReference>
<evidence type="ECO:0000256" key="2">
    <source>
        <dbReference type="ARBA" id="ARBA00008536"/>
    </source>
</evidence>
<evidence type="ECO:0000256" key="3">
    <source>
        <dbReference type="ARBA" id="ARBA00010217"/>
    </source>
</evidence>
<keyword evidence="6" id="KW-0418">Kinase</keyword>
<evidence type="ECO:0000256" key="14">
    <source>
        <dbReference type="ARBA" id="ARBA00023170"/>
    </source>
</evidence>
<dbReference type="InterPro" id="IPR001220">
    <property type="entry name" value="Legume_lectin_dom"/>
</dbReference>
<dbReference type="PANTHER" id="PTHR27007">
    <property type="match status" value="1"/>
</dbReference>
<evidence type="ECO:0000256" key="17">
    <source>
        <dbReference type="SAM" id="SignalP"/>
    </source>
</evidence>
<comment type="subcellular location">
    <subcellularLocation>
        <location evidence="1">Cell membrane</location>
        <topology evidence="1">Single-pass type I membrane protein</topology>
    </subcellularLocation>
</comment>
<name>A0A059BIM6_EUCGR</name>
<evidence type="ECO:0000256" key="16">
    <source>
        <dbReference type="SAM" id="Phobius"/>
    </source>
</evidence>
<evidence type="ECO:0000256" key="9">
    <source>
        <dbReference type="ARBA" id="ARBA00022734"/>
    </source>
</evidence>
<dbReference type="GO" id="GO:0005524">
    <property type="term" value="F:ATP binding"/>
    <property type="evidence" value="ECO:0007669"/>
    <property type="project" value="UniProtKB-KW"/>
</dbReference>
<reference evidence="19" key="1">
    <citation type="submission" date="2013-07" db="EMBL/GenBank/DDBJ databases">
        <title>The genome of Eucalyptus grandis.</title>
        <authorList>
            <person name="Schmutz J."/>
            <person name="Hayes R."/>
            <person name="Myburg A."/>
            <person name="Tuskan G."/>
            <person name="Grattapaglia D."/>
            <person name="Rokhsar D.S."/>
        </authorList>
    </citation>
    <scope>NUCLEOTIDE SEQUENCE</scope>
    <source>
        <tissue evidence="19">Leaf extractions</tissue>
    </source>
</reference>
<dbReference type="FunFam" id="1.10.510.10:FF:000522">
    <property type="entry name" value="L-type lectin-domain containing receptor kinase IX.1"/>
    <property type="match status" value="1"/>
</dbReference>
<dbReference type="PROSITE" id="PS50011">
    <property type="entry name" value="PROTEIN_KINASE_DOM"/>
    <property type="match status" value="1"/>
</dbReference>
<dbReference type="InParanoid" id="A0A059BIM6"/>
<keyword evidence="15" id="KW-0325">Glycoprotein</keyword>
<organism evidence="19">
    <name type="scientific">Eucalyptus grandis</name>
    <name type="common">Flooded gum</name>
    <dbReference type="NCBI Taxonomy" id="71139"/>
    <lineage>
        <taxon>Eukaryota</taxon>
        <taxon>Viridiplantae</taxon>
        <taxon>Streptophyta</taxon>
        <taxon>Embryophyta</taxon>
        <taxon>Tracheophyta</taxon>
        <taxon>Spermatophyta</taxon>
        <taxon>Magnoliopsida</taxon>
        <taxon>eudicotyledons</taxon>
        <taxon>Gunneridae</taxon>
        <taxon>Pentapetalae</taxon>
        <taxon>rosids</taxon>
        <taxon>malvids</taxon>
        <taxon>Myrtales</taxon>
        <taxon>Myrtaceae</taxon>
        <taxon>Myrtoideae</taxon>
        <taxon>Eucalypteae</taxon>
        <taxon>Eucalyptus</taxon>
    </lineage>
</organism>
<feature type="domain" description="Protein kinase" evidence="18">
    <location>
        <begin position="294"/>
        <end position="570"/>
    </location>
</feature>
<keyword evidence="14" id="KW-0675">Receptor</keyword>
<evidence type="ECO:0000259" key="18">
    <source>
        <dbReference type="PROSITE" id="PS50011"/>
    </source>
</evidence>
<dbReference type="OMA" id="VEPHTIN"/>
<dbReference type="GO" id="GO:0004674">
    <property type="term" value="F:protein serine/threonine kinase activity"/>
    <property type="evidence" value="ECO:0007669"/>
    <property type="project" value="UniProtKB-KW"/>
</dbReference>
<keyword evidence="13 16" id="KW-0472">Membrane</keyword>
<dbReference type="EC" id="2.7.11.1" evidence="4"/>
<evidence type="ECO:0000256" key="1">
    <source>
        <dbReference type="ARBA" id="ARBA00004251"/>
    </source>
</evidence>
<dbReference type="InterPro" id="IPR019825">
    <property type="entry name" value="Lectin_legB_Mn/Ca_BS"/>
</dbReference>
<evidence type="ECO:0000256" key="7">
    <source>
        <dbReference type="ARBA" id="ARBA00022692"/>
    </source>
</evidence>
<dbReference type="CDD" id="cd06899">
    <property type="entry name" value="lectin_legume_LecRK_Arcelin_ConA"/>
    <property type="match status" value="1"/>
</dbReference>
<dbReference type="Pfam" id="PF00139">
    <property type="entry name" value="Lectin_legB"/>
    <property type="match status" value="1"/>
</dbReference>
<evidence type="ECO:0000256" key="8">
    <source>
        <dbReference type="ARBA" id="ARBA00022729"/>
    </source>
</evidence>
<dbReference type="Pfam" id="PF00069">
    <property type="entry name" value="Pkinase"/>
    <property type="match status" value="1"/>
</dbReference>
<keyword evidence="6" id="KW-0808">Transferase</keyword>
<dbReference type="PROSITE" id="PS00307">
    <property type="entry name" value="LECTIN_LEGUME_BETA"/>
    <property type="match status" value="1"/>
</dbReference>
<proteinExistence type="inferred from homology"/>
<dbReference type="SMART" id="SM00220">
    <property type="entry name" value="S_TKc"/>
    <property type="match status" value="1"/>
</dbReference>
<dbReference type="InterPro" id="IPR011009">
    <property type="entry name" value="Kinase-like_dom_sf"/>
</dbReference>
<dbReference type="InterPro" id="IPR000719">
    <property type="entry name" value="Prot_kinase_dom"/>
</dbReference>
<keyword evidence="6" id="KW-0723">Serine/threonine-protein kinase</keyword>
<dbReference type="Gene3D" id="2.60.120.200">
    <property type="match status" value="1"/>
</dbReference>
<dbReference type="EMBL" id="KK198759">
    <property type="protein sequence ID" value="KCW65530.1"/>
    <property type="molecule type" value="Genomic_DNA"/>
</dbReference>
<evidence type="ECO:0000256" key="11">
    <source>
        <dbReference type="ARBA" id="ARBA00022840"/>
    </source>
</evidence>
<feature type="transmembrane region" description="Helical" evidence="16">
    <location>
        <begin position="285"/>
        <end position="309"/>
    </location>
</feature>
<dbReference type="SUPFAM" id="SSF56112">
    <property type="entry name" value="Protein kinase-like (PK-like)"/>
    <property type="match status" value="1"/>
</dbReference>
<keyword evidence="9" id="KW-0430">Lectin</keyword>